<feature type="transmembrane region" description="Helical" evidence="6">
    <location>
        <begin position="519"/>
        <end position="542"/>
    </location>
</feature>
<evidence type="ECO:0000256" key="4">
    <source>
        <dbReference type="ARBA" id="ARBA00023136"/>
    </source>
</evidence>
<feature type="chain" id="PRO_5047126677" evidence="7">
    <location>
        <begin position="25"/>
        <end position="616"/>
    </location>
</feature>
<dbReference type="Proteomes" id="UP001165060">
    <property type="component" value="Unassembled WGS sequence"/>
</dbReference>
<name>A0ABQ6MTH7_9STRA</name>
<evidence type="ECO:0000313" key="9">
    <source>
        <dbReference type="Proteomes" id="UP001165060"/>
    </source>
</evidence>
<evidence type="ECO:0000256" key="6">
    <source>
        <dbReference type="SAM" id="Phobius"/>
    </source>
</evidence>
<feature type="region of interest" description="Disordered" evidence="5">
    <location>
        <begin position="80"/>
        <end position="120"/>
    </location>
</feature>
<organism evidence="8 9">
    <name type="scientific">Tetraparma gracilis</name>
    <dbReference type="NCBI Taxonomy" id="2962635"/>
    <lineage>
        <taxon>Eukaryota</taxon>
        <taxon>Sar</taxon>
        <taxon>Stramenopiles</taxon>
        <taxon>Ochrophyta</taxon>
        <taxon>Bolidophyceae</taxon>
        <taxon>Parmales</taxon>
        <taxon>Triparmaceae</taxon>
        <taxon>Tetraparma</taxon>
    </lineage>
</organism>
<feature type="compositionally biased region" description="Basic and acidic residues" evidence="5">
    <location>
        <begin position="210"/>
        <end position="229"/>
    </location>
</feature>
<protein>
    <submittedName>
        <fullName evidence="8">Uncharacterized protein</fullName>
    </submittedName>
</protein>
<feature type="transmembrane region" description="Helical" evidence="6">
    <location>
        <begin position="581"/>
        <end position="601"/>
    </location>
</feature>
<dbReference type="PANTHER" id="PTHR16950:SF16">
    <property type="entry name" value="ZINC TRANSPORTER ZIP13"/>
    <property type="match status" value="1"/>
</dbReference>
<feature type="transmembrane region" description="Helical" evidence="6">
    <location>
        <begin position="291"/>
        <end position="314"/>
    </location>
</feature>
<evidence type="ECO:0000256" key="5">
    <source>
        <dbReference type="SAM" id="MobiDB-lite"/>
    </source>
</evidence>
<feature type="region of interest" description="Disordered" evidence="5">
    <location>
        <begin position="264"/>
        <end position="284"/>
    </location>
</feature>
<gene>
    <name evidence="8" type="ORF">TeGR_g11287</name>
</gene>
<sequence>MHPCLYKCVCAAAAGALFLPSAAPLTVPQERYGSITDLPAATGEDSDPSYFFSATKVPGGDTISDDGFVHLVFRYVPHDEDADAHDGHDHDRRLDDHDGHDHGEEEEEDHDGHDHDEEAARTPEELTAMHAAAVAFYEAAADSDCGAPFGTGLLVTNDFTCNKITLPVTTWETALAMVFTGDEAAEARMIQYTAFFTGHPDAHGEEEDDHDGHDHDRRRLDDHDGHDHGEEEEDDHDDHGDVEIHYDELFYVKNANTGAVLTPVSMDSSQDMDDHDDHGEESASVGGNKGMAMFASFCVNMVTLVGVIFLIPFVRKMLASSATAATAAVDFEERGMELANKPDAAALGSEVAKPPPAAPHGHGQPSSLEFVFSPNVIVVTSAFSSGAILACAFLLVLPEAFHLIDSNPDVYEATLFWHWGSCIMGGFLFPYLLAAAATFLFPVKEGDAVDANAAQRIRIGVLVGDAFHNFADGCFIGAAFMSCDTAFGWTVAISTIAHEIAQEVADFFVLTSHGKMTPFAALALNFAAGLSVMLGALVIVNGDLGDDVLGYVLAIGGGIYIQIGAAECLPRAFEYAKTVEYQLKAIFVFFVGAVLIGLVLLDHEHCPADGHEGHNH</sequence>
<keyword evidence="4 6" id="KW-0472">Membrane</keyword>
<proteinExistence type="predicted"/>
<dbReference type="PANTHER" id="PTHR16950">
    <property type="entry name" value="ZINC TRANSPORTER SLC39A7 HISTIDINE-RICH MEMBRANE PROTEIN KE4"/>
    <property type="match status" value="1"/>
</dbReference>
<evidence type="ECO:0000256" key="3">
    <source>
        <dbReference type="ARBA" id="ARBA00022989"/>
    </source>
</evidence>
<evidence type="ECO:0000256" key="7">
    <source>
        <dbReference type="SAM" id="SignalP"/>
    </source>
</evidence>
<comment type="subcellular location">
    <subcellularLocation>
        <location evidence="1">Membrane</location>
        <topology evidence="1">Multi-pass membrane protein</topology>
    </subcellularLocation>
</comment>
<evidence type="ECO:0000256" key="1">
    <source>
        <dbReference type="ARBA" id="ARBA00004141"/>
    </source>
</evidence>
<reference evidence="8 9" key="1">
    <citation type="journal article" date="2023" name="Commun. Biol.">
        <title>Genome analysis of Parmales, the sister group of diatoms, reveals the evolutionary specialization of diatoms from phago-mixotrophs to photoautotrophs.</title>
        <authorList>
            <person name="Ban H."/>
            <person name="Sato S."/>
            <person name="Yoshikawa S."/>
            <person name="Yamada K."/>
            <person name="Nakamura Y."/>
            <person name="Ichinomiya M."/>
            <person name="Sato N."/>
            <person name="Blanc-Mathieu R."/>
            <person name="Endo H."/>
            <person name="Kuwata A."/>
            <person name="Ogata H."/>
        </authorList>
    </citation>
    <scope>NUCLEOTIDE SEQUENCE [LARGE SCALE GENOMIC DNA]</scope>
</reference>
<keyword evidence="2 6" id="KW-0812">Transmembrane</keyword>
<dbReference type="EMBL" id="BRYB01000540">
    <property type="protein sequence ID" value="GMI32178.1"/>
    <property type="molecule type" value="Genomic_DNA"/>
</dbReference>
<evidence type="ECO:0000313" key="8">
    <source>
        <dbReference type="EMBL" id="GMI32178.1"/>
    </source>
</evidence>
<dbReference type="Pfam" id="PF02535">
    <property type="entry name" value="Zip"/>
    <property type="match status" value="1"/>
</dbReference>
<feature type="signal peptide" evidence="7">
    <location>
        <begin position="1"/>
        <end position="24"/>
    </location>
</feature>
<accession>A0ABQ6MTH7</accession>
<feature type="region of interest" description="Disordered" evidence="5">
    <location>
        <begin position="199"/>
        <end position="240"/>
    </location>
</feature>
<dbReference type="InterPro" id="IPR003689">
    <property type="entry name" value="ZIP"/>
</dbReference>
<evidence type="ECO:0000256" key="2">
    <source>
        <dbReference type="ARBA" id="ARBA00022692"/>
    </source>
</evidence>
<feature type="transmembrane region" description="Helical" evidence="6">
    <location>
        <begin position="548"/>
        <end position="569"/>
    </location>
</feature>
<feature type="compositionally biased region" description="Basic and acidic residues" evidence="5">
    <location>
        <begin position="80"/>
        <end position="103"/>
    </location>
</feature>
<feature type="compositionally biased region" description="Basic and acidic residues" evidence="5">
    <location>
        <begin position="110"/>
        <end position="120"/>
    </location>
</feature>
<keyword evidence="3 6" id="KW-1133">Transmembrane helix</keyword>
<comment type="caution">
    <text evidence="8">The sequence shown here is derived from an EMBL/GenBank/DDBJ whole genome shotgun (WGS) entry which is preliminary data.</text>
</comment>
<feature type="transmembrane region" description="Helical" evidence="6">
    <location>
        <begin position="376"/>
        <end position="396"/>
    </location>
</feature>
<feature type="transmembrane region" description="Helical" evidence="6">
    <location>
        <begin position="416"/>
        <end position="441"/>
    </location>
</feature>
<keyword evidence="7" id="KW-0732">Signal</keyword>
<keyword evidence="9" id="KW-1185">Reference proteome</keyword>